<keyword evidence="3 10" id="KW-0812">Transmembrane</keyword>
<dbReference type="GO" id="GO:0043020">
    <property type="term" value="C:NADPH oxidase complex"/>
    <property type="evidence" value="ECO:0007669"/>
    <property type="project" value="TreeGrafter"/>
</dbReference>
<dbReference type="Gene3D" id="3.40.50.80">
    <property type="entry name" value="Nucleotide-binding domain of ferredoxin-NADP reductase (FNR) module"/>
    <property type="match status" value="1"/>
</dbReference>
<evidence type="ECO:0000256" key="7">
    <source>
        <dbReference type="ARBA" id="ARBA00022989"/>
    </source>
</evidence>
<dbReference type="SUPFAM" id="SSF52343">
    <property type="entry name" value="Ferredoxin reductase-like, C-terminal NADP-linked domain"/>
    <property type="match status" value="1"/>
</dbReference>
<evidence type="ECO:0000256" key="9">
    <source>
        <dbReference type="ARBA" id="ARBA00023136"/>
    </source>
</evidence>
<dbReference type="InterPro" id="IPR013130">
    <property type="entry name" value="Fe3_Rdtase_TM_dom"/>
</dbReference>
<feature type="transmembrane region" description="Helical" evidence="10">
    <location>
        <begin position="286"/>
        <end position="307"/>
    </location>
</feature>
<keyword evidence="9 10" id="KW-0472">Membrane</keyword>
<evidence type="ECO:0000313" key="13">
    <source>
        <dbReference type="Proteomes" id="UP000663877"/>
    </source>
</evidence>
<dbReference type="GO" id="GO:0042554">
    <property type="term" value="P:superoxide anion generation"/>
    <property type="evidence" value="ECO:0007669"/>
    <property type="project" value="TreeGrafter"/>
</dbReference>
<dbReference type="GO" id="GO:0006952">
    <property type="term" value="P:defense response"/>
    <property type="evidence" value="ECO:0007669"/>
    <property type="project" value="TreeGrafter"/>
</dbReference>
<evidence type="ECO:0000313" key="12">
    <source>
        <dbReference type="EMBL" id="CAF0929081.1"/>
    </source>
</evidence>
<evidence type="ECO:0000256" key="2">
    <source>
        <dbReference type="ARBA" id="ARBA00022630"/>
    </source>
</evidence>
<gene>
    <name evidence="12" type="ORF">BJG266_LOCUS11978</name>
</gene>
<dbReference type="InterPro" id="IPR039261">
    <property type="entry name" value="FNR_nucleotide-bd"/>
</dbReference>
<feature type="transmembrane region" description="Helical" evidence="10">
    <location>
        <begin position="448"/>
        <end position="464"/>
    </location>
</feature>
<name>A0A814BKF3_9BILA</name>
<dbReference type="Pfam" id="PF08022">
    <property type="entry name" value="FAD_binding_8"/>
    <property type="match status" value="1"/>
</dbReference>
<evidence type="ECO:0000256" key="8">
    <source>
        <dbReference type="ARBA" id="ARBA00023002"/>
    </source>
</evidence>
<evidence type="ECO:0000256" key="3">
    <source>
        <dbReference type="ARBA" id="ARBA00022692"/>
    </source>
</evidence>
<keyword evidence="7 10" id="KW-1133">Transmembrane helix</keyword>
<evidence type="ECO:0000256" key="10">
    <source>
        <dbReference type="SAM" id="Phobius"/>
    </source>
</evidence>
<dbReference type="SUPFAM" id="SSF47473">
    <property type="entry name" value="EF-hand"/>
    <property type="match status" value="1"/>
</dbReference>
<evidence type="ECO:0000256" key="6">
    <source>
        <dbReference type="ARBA" id="ARBA00022857"/>
    </source>
</evidence>
<dbReference type="InterPro" id="IPR017927">
    <property type="entry name" value="FAD-bd_FR_type"/>
</dbReference>
<evidence type="ECO:0000259" key="11">
    <source>
        <dbReference type="PROSITE" id="PS51384"/>
    </source>
</evidence>
<dbReference type="Pfam" id="PF08030">
    <property type="entry name" value="NAD_binding_6"/>
    <property type="match status" value="1"/>
</dbReference>
<sequence length="828" mass="96799">MLTQTIQIKNNDEPEIAVTKDLPHQSTCASHSILPIKKKNIVSPLPPTDVPKISSFTEIIDQLSHTFSEIIVQQCTTFLNDPISEEDQQYLRKYFGNDISTQTFTFTGFCDRLKITTTIGIFFRFYIPLTQFFHIGRRILVAFKLKKSFTQGAILGSDIIRIAYILWKSPMTIKGLILFKLLDFNEDNEISTDEIHLFYKENFLESTFSNDKRYDEVGEILLEGFSLNNDDSQEQVLNFDKFYQILEKNPRLFKCLDLISISNRNNEDDKTSWYERYWIYMKNNKSYTVILLLYILITMSLITYVIIQRAVFMENNTVWQIFARIGGILINFNFALAITLMLKQTMTIIRRTYYLRLYIPVDSHIDAHRVVGTVLFISSMMHTGGHTIHFATHTQDWSFLKSIFTTAAQLGWVADSATITGDILFIILIVMFICSLQCIRQRPGFYKLYNYTHSLFWILFLLLIVHSRDFWKWTLVPMTLYILEKIYLLKRYLPTYGRTRLISARIEDKNVLTLIIERPKNFNFHTGEYINICLPNIINNEWHPFTISSSPERSDVLRVTIMKKYNWTKKVYEHFKTKLTHSGDDDGHLTEVITNTTNVISSNEITFTKDDKDAFICVEGPFSTCTSYIFDCEHVVLIGAGIGITPYISALETLVHQLREQRCICSHCNAVNYMQPSSQIRQLKKVDFIWVSRGVENFSWFRKILDEFEVEQEPYLNSLNSSGNQQQSKYLDIHLYNTLLPRNEEATLANLPYNLVASMYEVVKDRDMHTQLRTPIHLGRPQWDSLFTKFKSKHLSTNVFFTGNANMSDVIKRCCDKYQFSFQHEPYF</sequence>
<dbReference type="Gene3D" id="2.40.30.10">
    <property type="entry name" value="Translation factors"/>
    <property type="match status" value="1"/>
</dbReference>
<dbReference type="InterPro" id="IPR013112">
    <property type="entry name" value="FAD-bd_8"/>
</dbReference>
<proteinExistence type="predicted"/>
<feature type="transmembrane region" description="Helical" evidence="10">
    <location>
        <begin position="319"/>
        <end position="342"/>
    </location>
</feature>
<dbReference type="GO" id="GO:0016175">
    <property type="term" value="F:superoxide-generating NAD(P)H oxidase activity"/>
    <property type="evidence" value="ECO:0007669"/>
    <property type="project" value="TreeGrafter"/>
</dbReference>
<comment type="subcellular location">
    <subcellularLocation>
        <location evidence="1">Membrane</location>
        <topology evidence="1">Multi-pass membrane protein</topology>
    </subcellularLocation>
</comment>
<accession>A0A814BKF3</accession>
<dbReference type="InterPro" id="IPR018247">
    <property type="entry name" value="EF_Hand_1_Ca_BS"/>
</dbReference>
<keyword evidence="5" id="KW-0106">Calcium</keyword>
<dbReference type="PANTHER" id="PTHR11972">
    <property type="entry name" value="NADPH OXIDASE"/>
    <property type="match status" value="1"/>
</dbReference>
<evidence type="ECO:0000256" key="5">
    <source>
        <dbReference type="ARBA" id="ARBA00022837"/>
    </source>
</evidence>
<evidence type="ECO:0000256" key="1">
    <source>
        <dbReference type="ARBA" id="ARBA00004141"/>
    </source>
</evidence>
<feature type="transmembrane region" description="Helical" evidence="10">
    <location>
        <begin position="370"/>
        <end position="392"/>
    </location>
</feature>
<keyword evidence="4" id="KW-0274">FAD</keyword>
<dbReference type="SFLD" id="SFLDG01169">
    <property type="entry name" value="NADPH_oxidase_subgroup_(NOX)"/>
    <property type="match status" value="1"/>
</dbReference>
<dbReference type="InterPro" id="IPR017938">
    <property type="entry name" value="Riboflavin_synthase-like_b-brl"/>
</dbReference>
<reference evidence="12" key="1">
    <citation type="submission" date="2021-02" db="EMBL/GenBank/DDBJ databases">
        <authorList>
            <person name="Nowell W R."/>
        </authorList>
    </citation>
    <scope>NUCLEOTIDE SEQUENCE</scope>
</reference>
<dbReference type="EMBL" id="CAJNOI010000045">
    <property type="protein sequence ID" value="CAF0929081.1"/>
    <property type="molecule type" value="Genomic_DNA"/>
</dbReference>
<evidence type="ECO:0000256" key="4">
    <source>
        <dbReference type="ARBA" id="ARBA00022827"/>
    </source>
</evidence>
<dbReference type="Proteomes" id="UP000663877">
    <property type="component" value="Unassembled WGS sequence"/>
</dbReference>
<dbReference type="SUPFAM" id="SSF63380">
    <property type="entry name" value="Riboflavin synthase domain-like"/>
    <property type="match status" value="1"/>
</dbReference>
<keyword evidence="8" id="KW-0560">Oxidoreductase</keyword>
<dbReference type="InterPro" id="IPR011992">
    <property type="entry name" value="EF-hand-dom_pair"/>
</dbReference>
<dbReference type="PANTHER" id="PTHR11972:SF58">
    <property type="entry name" value="NADPH OXIDASE 5"/>
    <property type="match status" value="1"/>
</dbReference>
<comment type="caution">
    <text evidence="12">The sequence shown here is derived from an EMBL/GenBank/DDBJ whole genome shotgun (WGS) entry which is preliminary data.</text>
</comment>
<keyword evidence="2" id="KW-0285">Flavoprotein</keyword>
<organism evidence="12 13">
    <name type="scientific">Adineta steineri</name>
    <dbReference type="NCBI Taxonomy" id="433720"/>
    <lineage>
        <taxon>Eukaryota</taxon>
        <taxon>Metazoa</taxon>
        <taxon>Spiralia</taxon>
        <taxon>Gnathifera</taxon>
        <taxon>Rotifera</taxon>
        <taxon>Eurotatoria</taxon>
        <taxon>Bdelloidea</taxon>
        <taxon>Adinetida</taxon>
        <taxon>Adinetidae</taxon>
        <taxon>Adineta</taxon>
    </lineage>
</organism>
<keyword evidence="6" id="KW-0521">NADP</keyword>
<dbReference type="AlphaFoldDB" id="A0A814BKF3"/>
<dbReference type="CDD" id="cd06186">
    <property type="entry name" value="NOX_Duox_like_FAD_NADP"/>
    <property type="match status" value="1"/>
</dbReference>
<dbReference type="Pfam" id="PF01794">
    <property type="entry name" value="Ferric_reduct"/>
    <property type="match status" value="1"/>
</dbReference>
<protein>
    <recommendedName>
        <fullName evidence="11">FAD-binding FR-type domain-containing protein</fullName>
    </recommendedName>
</protein>
<dbReference type="SFLD" id="SFLDG01168">
    <property type="entry name" value="Ferric_reductase_subgroup_(FRE"/>
    <property type="match status" value="1"/>
</dbReference>
<feature type="domain" description="FAD-binding FR-type" evidence="11">
    <location>
        <begin position="494"/>
        <end position="628"/>
    </location>
</feature>
<dbReference type="InterPro" id="IPR050369">
    <property type="entry name" value="RBOH/FRE"/>
</dbReference>
<dbReference type="PROSITE" id="PS00018">
    <property type="entry name" value="EF_HAND_1"/>
    <property type="match status" value="1"/>
</dbReference>
<dbReference type="InterPro" id="IPR013121">
    <property type="entry name" value="Fe_red_NAD-bd_6"/>
</dbReference>
<dbReference type="PROSITE" id="PS51384">
    <property type="entry name" value="FAD_FR"/>
    <property type="match status" value="1"/>
</dbReference>
<feature type="transmembrane region" description="Helical" evidence="10">
    <location>
        <begin position="412"/>
        <end position="436"/>
    </location>
</feature>